<feature type="region of interest" description="Disordered" evidence="1">
    <location>
        <begin position="18"/>
        <end position="96"/>
    </location>
</feature>
<keyword evidence="3" id="KW-1185">Reference proteome</keyword>
<reference evidence="2 3" key="1">
    <citation type="submission" date="2020-02" db="EMBL/GenBank/DDBJ databases">
        <title>Draft genome sequence of Haematococcus lacustris strain NIES-144.</title>
        <authorList>
            <person name="Morimoto D."/>
            <person name="Nakagawa S."/>
            <person name="Yoshida T."/>
            <person name="Sawayama S."/>
        </authorList>
    </citation>
    <scope>NUCLEOTIDE SEQUENCE [LARGE SCALE GENOMIC DNA]</scope>
    <source>
        <strain evidence="2 3">NIES-144</strain>
    </source>
</reference>
<evidence type="ECO:0000313" key="2">
    <source>
        <dbReference type="EMBL" id="GFH25267.1"/>
    </source>
</evidence>
<accession>A0A699ZR38</accession>
<protein>
    <submittedName>
        <fullName evidence="2">Uncharacterized protein</fullName>
    </submittedName>
</protein>
<evidence type="ECO:0000256" key="1">
    <source>
        <dbReference type="SAM" id="MobiDB-lite"/>
    </source>
</evidence>
<organism evidence="2 3">
    <name type="scientific">Haematococcus lacustris</name>
    <name type="common">Green alga</name>
    <name type="synonym">Haematococcus pluvialis</name>
    <dbReference type="NCBI Taxonomy" id="44745"/>
    <lineage>
        <taxon>Eukaryota</taxon>
        <taxon>Viridiplantae</taxon>
        <taxon>Chlorophyta</taxon>
        <taxon>core chlorophytes</taxon>
        <taxon>Chlorophyceae</taxon>
        <taxon>CS clade</taxon>
        <taxon>Chlamydomonadales</taxon>
        <taxon>Haematococcaceae</taxon>
        <taxon>Haematococcus</taxon>
    </lineage>
</organism>
<gene>
    <name evidence="2" type="ORF">HaLaN_23204</name>
</gene>
<name>A0A699ZR38_HAELA</name>
<dbReference type="AlphaFoldDB" id="A0A699ZR38"/>
<dbReference type="EMBL" id="BLLF01002768">
    <property type="protein sequence ID" value="GFH25267.1"/>
    <property type="molecule type" value="Genomic_DNA"/>
</dbReference>
<proteinExistence type="predicted"/>
<feature type="compositionally biased region" description="Polar residues" evidence="1">
    <location>
        <begin position="86"/>
        <end position="96"/>
    </location>
</feature>
<sequence>MLHMHAPWGMCLPWPSGTPPTAPAAPSDHSSILYPHLSAPGPHETSPVHATPPRDSQAAKGQQLSGHRRLPPAPRTPAPSRCASGSRGQASGTQLKWQLGRGSRIPAQVTALPWQQLEAPAGLRQQTAGISGREVRQPVTRLWR</sequence>
<evidence type="ECO:0000313" key="3">
    <source>
        <dbReference type="Proteomes" id="UP000485058"/>
    </source>
</evidence>
<dbReference type="Proteomes" id="UP000485058">
    <property type="component" value="Unassembled WGS sequence"/>
</dbReference>
<comment type="caution">
    <text evidence="2">The sequence shown here is derived from an EMBL/GenBank/DDBJ whole genome shotgun (WGS) entry which is preliminary data.</text>
</comment>